<accession>A0A9D1FKX6</accession>
<comment type="caution">
    <text evidence="1">The sequence shown here is derived from an EMBL/GenBank/DDBJ whole genome shotgun (WGS) entry which is preliminary data.</text>
</comment>
<feature type="non-terminal residue" evidence="1">
    <location>
        <position position="1"/>
    </location>
</feature>
<evidence type="ECO:0000313" key="1">
    <source>
        <dbReference type="EMBL" id="HIS75372.1"/>
    </source>
</evidence>
<name>A0A9D1FKX6_9FIRM</name>
<reference evidence="1" key="1">
    <citation type="submission" date="2020-10" db="EMBL/GenBank/DDBJ databases">
        <authorList>
            <person name="Gilroy R."/>
        </authorList>
    </citation>
    <scope>NUCLEOTIDE SEQUENCE</scope>
    <source>
        <strain evidence="1">CHK199-13235</strain>
    </source>
</reference>
<reference evidence="1" key="2">
    <citation type="journal article" date="2021" name="PeerJ">
        <title>Extensive microbial diversity within the chicken gut microbiome revealed by metagenomics and culture.</title>
        <authorList>
            <person name="Gilroy R."/>
            <person name="Ravi A."/>
            <person name="Getino M."/>
            <person name="Pursley I."/>
            <person name="Horton D.L."/>
            <person name="Alikhan N.F."/>
            <person name="Baker D."/>
            <person name="Gharbi K."/>
            <person name="Hall N."/>
            <person name="Watson M."/>
            <person name="Adriaenssens E.M."/>
            <person name="Foster-Nyarko E."/>
            <person name="Jarju S."/>
            <person name="Secka A."/>
            <person name="Antonio M."/>
            <person name="Oren A."/>
            <person name="Chaudhuri R.R."/>
            <person name="La Ragione R."/>
            <person name="Hildebrand F."/>
            <person name="Pallen M.J."/>
        </authorList>
    </citation>
    <scope>NUCLEOTIDE SEQUENCE</scope>
    <source>
        <strain evidence="1">CHK199-13235</strain>
    </source>
</reference>
<evidence type="ECO:0000313" key="2">
    <source>
        <dbReference type="Proteomes" id="UP000824002"/>
    </source>
</evidence>
<sequence length="200" mass="22051">PAVFREEAGLDSILQAAGRCNREGKRPAAESVVAIFRGEDAPPSLFSIPIAAGRQTISKFEELDSKGAIFHYFQELLDLKGKDAQDQKKILSLIQSGAMPFCTIAEQFHLIESGTRTVYIPKGEGAEYADRLRQGERSRSLFRKLGLYGVSVYEQHFQALYDAGDLELLDGETAVLTNLDLYKESTGLSLEADNGKAEFI</sequence>
<protein>
    <submittedName>
        <fullName evidence="1">CRISPR-associated helicase/endonuclease Cas3</fullName>
    </submittedName>
</protein>
<dbReference type="AlphaFoldDB" id="A0A9D1FKX6"/>
<organism evidence="1 2">
    <name type="scientific">Candidatus Merdivicinus excrementipullorum</name>
    <dbReference type="NCBI Taxonomy" id="2840867"/>
    <lineage>
        <taxon>Bacteria</taxon>
        <taxon>Bacillati</taxon>
        <taxon>Bacillota</taxon>
        <taxon>Clostridia</taxon>
        <taxon>Eubacteriales</taxon>
        <taxon>Oscillospiraceae</taxon>
        <taxon>Oscillospiraceae incertae sedis</taxon>
        <taxon>Candidatus Merdivicinus</taxon>
    </lineage>
</organism>
<dbReference type="EMBL" id="DVJP01000011">
    <property type="protein sequence ID" value="HIS75372.1"/>
    <property type="molecule type" value="Genomic_DNA"/>
</dbReference>
<gene>
    <name evidence="1" type="ORF">IAB51_01040</name>
</gene>
<dbReference type="Proteomes" id="UP000824002">
    <property type="component" value="Unassembled WGS sequence"/>
</dbReference>
<proteinExistence type="predicted"/>